<feature type="region of interest" description="Disordered" evidence="1">
    <location>
        <begin position="18"/>
        <end position="40"/>
    </location>
</feature>
<evidence type="ECO:0000313" key="2">
    <source>
        <dbReference type="EMBL" id="CBY14371.1"/>
    </source>
</evidence>
<feature type="region of interest" description="Disordered" evidence="1">
    <location>
        <begin position="247"/>
        <end position="308"/>
    </location>
</feature>
<dbReference type="OrthoDB" id="10401442at2759"/>
<accession>E4XXH7</accession>
<dbReference type="InParanoid" id="E4XXH7"/>
<reference evidence="2" key="1">
    <citation type="journal article" date="2010" name="Science">
        <title>Plasticity of animal genome architecture unmasked by rapid evolution of a pelagic tunicate.</title>
        <authorList>
            <person name="Denoeud F."/>
            <person name="Henriet S."/>
            <person name="Mungpakdee S."/>
            <person name="Aury J.M."/>
            <person name="Da Silva C."/>
            <person name="Brinkmann H."/>
            <person name="Mikhaleva J."/>
            <person name="Olsen L.C."/>
            <person name="Jubin C."/>
            <person name="Canestro C."/>
            <person name="Bouquet J.M."/>
            <person name="Danks G."/>
            <person name="Poulain J."/>
            <person name="Campsteijn C."/>
            <person name="Adamski M."/>
            <person name="Cross I."/>
            <person name="Yadetie F."/>
            <person name="Muffato M."/>
            <person name="Louis A."/>
            <person name="Butcher S."/>
            <person name="Tsagkogeorga G."/>
            <person name="Konrad A."/>
            <person name="Singh S."/>
            <person name="Jensen M.F."/>
            <person name="Cong E.H."/>
            <person name="Eikeseth-Otteraa H."/>
            <person name="Noel B."/>
            <person name="Anthouard V."/>
            <person name="Porcel B.M."/>
            <person name="Kachouri-Lafond R."/>
            <person name="Nishino A."/>
            <person name="Ugolini M."/>
            <person name="Chourrout P."/>
            <person name="Nishida H."/>
            <person name="Aasland R."/>
            <person name="Huzurbazar S."/>
            <person name="Westhof E."/>
            <person name="Delsuc F."/>
            <person name="Lehrach H."/>
            <person name="Reinhardt R."/>
            <person name="Weissenbach J."/>
            <person name="Roy S.W."/>
            <person name="Artiguenave F."/>
            <person name="Postlethwait J.H."/>
            <person name="Manak J.R."/>
            <person name="Thompson E.M."/>
            <person name="Jaillon O."/>
            <person name="Du Pasquier L."/>
            <person name="Boudinot P."/>
            <person name="Liberles D.A."/>
            <person name="Volff J.N."/>
            <person name="Philippe H."/>
            <person name="Lenhard B."/>
            <person name="Roest Crollius H."/>
            <person name="Wincker P."/>
            <person name="Chourrout D."/>
        </authorList>
    </citation>
    <scope>NUCLEOTIDE SEQUENCE [LARGE SCALE GENOMIC DNA]</scope>
</reference>
<name>E4XXH7_OIKDI</name>
<proteinExistence type="predicted"/>
<feature type="compositionally biased region" description="Basic residues" evidence="1">
    <location>
        <begin position="288"/>
        <end position="302"/>
    </location>
</feature>
<sequence length="501" mass="57196">MESAAFYPPAPNAFYSVSSESEYTTATDSSDEEDERPSGPIFIQPRVYETAGAGWQPVKVDGDEKDLDFALRKWKGQESSFGKTETLQLKQTNASELGSAAPGAPGPGMRLDDTIMKKLMKGRSLKNTVGQTVDPEENVMSDEEDDDFKRKAGDIYIPGEYLEKNHESWRTPEQIERYRANMAFLNRLKPNDLKPKSKIDRHQLYEGLPAHARGRTDAQLVLYLANKARLEELKKKYSDYEPVYPSEPKILKESDTNSTPKEANSKKTTFEGTKNGSKSEKSVFNHSLSRKSNLRKSRKARKISVDRSKLGRTMNSTLNSTMNESTISRFDDPAEEEDVEFSGVTTIRRDQSATRKKTVLSPFNASTIKRNFSLSKADKQEIPRVVKRRQSSEQMTISEFKNSPQKFELDTDLEDEIMEDKSQDLWLRKIRLLGEFYSKWKNKMMVGSYKLLEVTPNGSPVYRRTKNGQEIFLFYDKNKWKISPDIKTTGMLNIKPEEITG</sequence>
<organism evidence="2">
    <name type="scientific">Oikopleura dioica</name>
    <name type="common">Tunicate</name>
    <dbReference type="NCBI Taxonomy" id="34765"/>
    <lineage>
        <taxon>Eukaryota</taxon>
        <taxon>Metazoa</taxon>
        <taxon>Chordata</taxon>
        <taxon>Tunicata</taxon>
        <taxon>Appendicularia</taxon>
        <taxon>Copelata</taxon>
        <taxon>Oikopleuridae</taxon>
        <taxon>Oikopleura</taxon>
    </lineage>
</organism>
<gene>
    <name evidence="2" type="ORF">GSOID_T00007366001</name>
</gene>
<dbReference type="AlphaFoldDB" id="E4XXH7"/>
<dbReference type="Proteomes" id="UP000001307">
    <property type="component" value="Unassembled WGS sequence"/>
</dbReference>
<feature type="compositionally biased region" description="Polar residues" evidence="1">
    <location>
        <begin position="18"/>
        <end position="28"/>
    </location>
</feature>
<keyword evidence="3" id="KW-1185">Reference proteome</keyword>
<protein>
    <submittedName>
        <fullName evidence="2">Uncharacterized protein</fullName>
    </submittedName>
</protein>
<evidence type="ECO:0000256" key="1">
    <source>
        <dbReference type="SAM" id="MobiDB-lite"/>
    </source>
</evidence>
<evidence type="ECO:0000313" key="3">
    <source>
        <dbReference type="Proteomes" id="UP000001307"/>
    </source>
</evidence>
<dbReference type="EMBL" id="FN653280">
    <property type="protein sequence ID" value="CBY14371.1"/>
    <property type="molecule type" value="Genomic_DNA"/>
</dbReference>